<dbReference type="GO" id="GO:0005783">
    <property type="term" value="C:endoplasmic reticulum"/>
    <property type="evidence" value="ECO:0007669"/>
    <property type="project" value="TreeGrafter"/>
</dbReference>
<dbReference type="RefSeq" id="XP_016582537.1">
    <property type="nucleotide sequence ID" value="XM_016727017.1"/>
</dbReference>
<keyword evidence="2" id="KW-0732">Signal</keyword>
<evidence type="ECO:0000256" key="1">
    <source>
        <dbReference type="SAM" id="MobiDB-lite"/>
    </source>
</evidence>
<dbReference type="PANTHER" id="PTHR38643:SF1">
    <property type="entry name" value="PURINE NUCLEOSIDE PERMEASE C285.05-RELATED"/>
    <property type="match status" value="1"/>
</dbReference>
<evidence type="ECO:0000313" key="4">
    <source>
        <dbReference type="Proteomes" id="UP000033710"/>
    </source>
</evidence>
<reference evidence="3 4" key="1">
    <citation type="journal article" date="2014" name="BMC Genomics">
        <title>Comparative genomics of the major fungal agents of human and animal Sporotrichosis: Sporothrix schenckii and Sporothrix brasiliensis.</title>
        <authorList>
            <person name="Teixeira M.M."/>
            <person name="de Almeida L.G."/>
            <person name="Kubitschek-Barreira P."/>
            <person name="Alves F.L."/>
            <person name="Kioshima E.S."/>
            <person name="Abadio A.K."/>
            <person name="Fernandes L."/>
            <person name="Derengowski L.S."/>
            <person name="Ferreira K.S."/>
            <person name="Souza R.C."/>
            <person name="Ruiz J.C."/>
            <person name="de Andrade N.C."/>
            <person name="Paes H.C."/>
            <person name="Nicola A.M."/>
            <person name="Albuquerque P."/>
            <person name="Gerber A.L."/>
            <person name="Martins V.P."/>
            <person name="Peconick L.D."/>
            <person name="Neto A.V."/>
            <person name="Chaucanez C.B."/>
            <person name="Silva P.A."/>
            <person name="Cunha O.L."/>
            <person name="de Oliveira F.F."/>
            <person name="dos Santos T.C."/>
            <person name="Barros A.L."/>
            <person name="Soares M.A."/>
            <person name="de Oliveira L.M."/>
            <person name="Marini M.M."/>
            <person name="Villalobos-Duno H."/>
            <person name="Cunha M.M."/>
            <person name="de Hoog S."/>
            <person name="da Silveira J.F."/>
            <person name="Henrissat B."/>
            <person name="Nino-Vega G.A."/>
            <person name="Cisalpino P.S."/>
            <person name="Mora-Montes H.M."/>
            <person name="Almeida S.R."/>
            <person name="Stajich J.E."/>
            <person name="Lopes-Bezerra L.M."/>
            <person name="Vasconcelos A.T."/>
            <person name="Felipe M.S."/>
        </authorList>
    </citation>
    <scope>NUCLEOTIDE SEQUENCE [LARGE SCALE GENOMIC DNA]</scope>
    <source>
        <strain evidence="3 4">1099-18</strain>
    </source>
</reference>
<gene>
    <name evidence="3" type="ORF">SPSK_00036</name>
</gene>
<dbReference type="InterPro" id="IPR009486">
    <property type="entry name" value="Pur_nuclsid_perm"/>
</dbReference>
<feature type="region of interest" description="Disordered" evidence="1">
    <location>
        <begin position="377"/>
        <end position="424"/>
    </location>
</feature>
<dbReference type="PANTHER" id="PTHR38643">
    <property type="entry name" value="PURINE NUCLEOSIDE PERMEASE C285.05-RELATED"/>
    <property type="match status" value="1"/>
</dbReference>
<sequence>MRFFSTVAATLAVAQSAFAAPHNDHSKPWHRGKISPKVLIISLFSPEADVWYKNLPSSDLGNLMDVNVTAPGLSMLFPHVHCVADGSICQMTTGESEINAAATVMAAALSGKFDLKETYFLIAGIAGINPKYGTLGGVALAKYTVQVALQYEFDAREMPANWSTGYFGYGTNAPNVYPGNAYGTEVLELSETLRDLAVGFASKANLSTDPTATAYGQLYKAAQPASLYAPASQPPSVVKCDTVTSDVYFSGTVLGNAFEEVTKVWTNGTGEYCMTAQEDSAVLEVLVRLAIEGLVDFSRAILMRTGSDFDRPPPNETAFDNLRIADQNGFEIAIDNIYLAGVEIVRGILDGWHSTFRKGVKPANYIGDIFGSLGGEPDFGPGSTTDGAGYRPNGLSGDNMRRRSFSSGMGRKAGYARRSDVGLN</sequence>
<dbReference type="Pfam" id="PF06516">
    <property type="entry name" value="NUP"/>
    <property type="match status" value="1"/>
</dbReference>
<dbReference type="Proteomes" id="UP000033710">
    <property type="component" value="Unassembled WGS sequence"/>
</dbReference>
<evidence type="ECO:0000313" key="3">
    <source>
        <dbReference type="EMBL" id="KJR79861.1"/>
    </source>
</evidence>
<dbReference type="GO" id="GO:0055085">
    <property type="term" value="P:transmembrane transport"/>
    <property type="evidence" value="ECO:0007669"/>
    <property type="project" value="InterPro"/>
</dbReference>
<organism evidence="3 4">
    <name type="scientific">Sporothrix schenckii 1099-18</name>
    <dbReference type="NCBI Taxonomy" id="1397361"/>
    <lineage>
        <taxon>Eukaryota</taxon>
        <taxon>Fungi</taxon>
        <taxon>Dikarya</taxon>
        <taxon>Ascomycota</taxon>
        <taxon>Pezizomycotina</taxon>
        <taxon>Sordariomycetes</taxon>
        <taxon>Sordariomycetidae</taxon>
        <taxon>Ophiostomatales</taxon>
        <taxon>Ophiostomataceae</taxon>
        <taxon>Sporothrix</taxon>
    </lineage>
</organism>
<protein>
    <recommendedName>
        <fullName evidence="5">Purine nucleoside permease</fullName>
    </recommendedName>
</protein>
<evidence type="ECO:0008006" key="5">
    <source>
        <dbReference type="Google" id="ProtNLM"/>
    </source>
</evidence>
<reference evidence="3 4" key="2">
    <citation type="journal article" date="2015" name="Eukaryot. Cell">
        <title>Asexual propagation of a virulent clone complex in a human and feline outbreak of sporotrichosis.</title>
        <authorList>
            <person name="Teixeira Mde M."/>
            <person name="Rodrigues A.M."/>
            <person name="Tsui C.K."/>
            <person name="de Almeida L.G."/>
            <person name="Van Diepeningen A.D."/>
            <person name="van den Ende B.G."/>
            <person name="Fernandes G.F."/>
            <person name="Kano R."/>
            <person name="Hamelin R.C."/>
            <person name="Lopes-Bezerra L.M."/>
            <person name="Vasconcelos A.T."/>
            <person name="de Hoog S."/>
            <person name="de Camargo Z.P."/>
            <person name="Felipe M.S."/>
        </authorList>
    </citation>
    <scope>NUCLEOTIDE SEQUENCE [LARGE SCALE GENOMIC DNA]</scope>
    <source>
        <strain evidence="3 4">1099-18</strain>
    </source>
</reference>
<proteinExistence type="predicted"/>
<dbReference type="VEuPathDB" id="FungiDB:SPSK_00036"/>
<evidence type="ECO:0000256" key="2">
    <source>
        <dbReference type="SAM" id="SignalP"/>
    </source>
</evidence>
<dbReference type="OrthoDB" id="2331083at2759"/>
<dbReference type="GeneID" id="27662294"/>
<feature type="chain" id="PRO_5002454743" description="Purine nucleoside permease" evidence="2">
    <location>
        <begin position="20"/>
        <end position="424"/>
    </location>
</feature>
<dbReference type="EMBL" id="AXCR01000014">
    <property type="protein sequence ID" value="KJR79861.1"/>
    <property type="molecule type" value="Genomic_DNA"/>
</dbReference>
<accession>A0A0F2LVD4</accession>
<feature type="signal peptide" evidence="2">
    <location>
        <begin position="1"/>
        <end position="19"/>
    </location>
</feature>
<dbReference type="AlphaFoldDB" id="A0A0F2LVD4"/>
<comment type="caution">
    <text evidence="3">The sequence shown here is derived from an EMBL/GenBank/DDBJ whole genome shotgun (WGS) entry which is preliminary data.</text>
</comment>
<name>A0A0F2LVD4_SPOSC</name>
<dbReference type="KEGG" id="ssck:SPSK_00036"/>